<dbReference type="EMBL" id="CATQJA010002665">
    <property type="protein sequence ID" value="CAJ0583712.1"/>
    <property type="molecule type" value="Genomic_DNA"/>
</dbReference>
<dbReference type="AlphaFoldDB" id="A0AA36GCQ6"/>
<organism evidence="3 4">
    <name type="scientific">Mesorhabditis spiculigera</name>
    <dbReference type="NCBI Taxonomy" id="96644"/>
    <lineage>
        <taxon>Eukaryota</taxon>
        <taxon>Metazoa</taxon>
        <taxon>Ecdysozoa</taxon>
        <taxon>Nematoda</taxon>
        <taxon>Chromadorea</taxon>
        <taxon>Rhabditida</taxon>
        <taxon>Rhabditina</taxon>
        <taxon>Rhabditomorpha</taxon>
        <taxon>Rhabditoidea</taxon>
        <taxon>Rhabditidae</taxon>
        <taxon>Mesorhabditinae</taxon>
        <taxon>Mesorhabditis</taxon>
    </lineage>
</organism>
<reference evidence="3" key="1">
    <citation type="submission" date="2023-06" db="EMBL/GenBank/DDBJ databases">
        <authorList>
            <person name="Delattre M."/>
        </authorList>
    </citation>
    <scope>NUCLEOTIDE SEQUENCE</scope>
    <source>
        <strain evidence="3">AF72</strain>
    </source>
</reference>
<accession>A0AA36GCQ6</accession>
<keyword evidence="4" id="KW-1185">Reference proteome</keyword>
<feature type="non-terminal residue" evidence="3">
    <location>
        <position position="120"/>
    </location>
</feature>
<sequence length="120" mass="14083">MEITQLLEGHQTMLVMYLMAGTILIVLVIILLFFAQSRRMNWYEKNVLDLSRTNTQRVRCKAFNRLDTEDDRDSIHEVLSRKQSRIVPMRQGKSSQTPKITHIRHENARNYSKHNADPSS</sequence>
<name>A0AA36GCQ6_9BILA</name>
<protein>
    <submittedName>
        <fullName evidence="3">Uncharacterized protein</fullName>
    </submittedName>
</protein>
<keyword evidence="2" id="KW-1133">Transmembrane helix</keyword>
<dbReference type="Proteomes" id="UP001177023">
    <property type="component" value="Unassembled WGS sequence"/>
</dbReference>
<keyword evidence="2" id="KW-0472">Membrane</keyword>
<evidence type="ECO:0000256" key="2">
    <source>
        <dbReference type="SAM" id="Phobius"/>
    </source>
</evidence>
<proteinExistence type="predicted"/>
<keyword evidence="2" id="KW-0812">Transmembrane</keyword>
<evidence type="ECO:0000313" key="4">
    <source>
        <dbReference type="Proteomes" id="UP001177023"/>
    </source>
</evidence>
<evidence type="ECO:0000313" key="3">
    <source>
        <dbReference type="EMBL" id="CAJ0583712.1"/>
    </source>
</evidence>
<comment type="caution">
    <text evidence="3">The sequence shown here is derived from an EMBL/GenBank/DDBJ whole genome shotgun (WGS) entry which is preliminary data.</text>
</comment>
<evidence type="ECO:0000256" key="1">
    <source>
        <dbReference type="SAM" id="MobiDB-lite"/>
    </source>
</evidence>
<feature type="transmembrane region" description="Helical" evidence="2">
    <location>
        <begin position="14"/>
        <end position="35"/>
    </location>
</feature>
<feature type="region of interest" description="Disordered" evidence="1">
    <location>
        <begin position="86"/>
        <end position="120"/>
    </location>
</feature>
<gene>
    <name evidence="3" type="ORF">MSPICULIGERA_LOCUS21782</name>
</gene>